<dbReference type="GO" id="GO:0005634">
    <property type="term" value="C:nucleus"/>
    <property type="evidence" value="ECO:0007669"/>
    <property type="project" value="TreeGrafter"/>
</dbReference>
<dbReference type="InterPro" id="IPR045107">
    <property type="entry name" value="SAC3/GANP/THP3"/>
</dbReference>
<accession>A0A8D9BEA3</accession>
<dbReference type="Gene3D" id="1.25.40.990">
    <property type="match status" value="1"/>
</dbReference>
<reference evidence="3" key="1">
    <citation type="submission" date="2021-05" db="EMBL/GenBank/DDBJ databases">
        <authorList>
            <person name="Alioto T."/>
            <person name="Alioto T."/>
            <person name="Gomez Garrido J."/>
        </authorList>
    </citation>
    <scope>NUCLEOTIDE SEQUENCE</scope>
</reference>
<dbReference type="InterPro" id="IPR005062">
    <property type="entry name" value="SAC3/GANP/THP3_conserved"/>
</dbReference>
<evidence type="ECO:0000259" key="2">
    <source>
        <dbReference type="Pfam" id="PF03399"/>
    </source>
</evidence>
<dbReference type="GO" id="GO:0005819">
    <property type="term" value="C:spindle"/>
    <property type="evidence" value="ECO:0007669"/>
    <property type="project" value="TreeGrafter"/>
</dbReference>
<dbReference type="PANTHER" id="PTHR12436">
    <property type="entry name" value="80 KDA MCM3-ASSOCIATED PROTEIN"/>
    <property type="match status" value="1"/>
</dbReference>
<organism evidence="3">
    <name type="scientific">Cacopsylla melanoneura</name>
    <dbReference type="NCBI Taxonomy" id="428564"/>
    <lineage>
        <taxon>Eukaryota</taxon>
        <taxon>Metazoa</taxon>
        <taxon>Ecdysozoa</taxon>
        <taxon>Arthropoda</taxon>
        <taxon>Hexapoda</taxon>
        <taxon>Insecta</taxon>
        <taxon>Pterygota</taxon>
        <taxon>Neoptera</taxon>
        <taxon>Paraneoptera</taxon>
        <taxon>Hemiptera</taxon>
        <taxon>Sternorrhyncha</taxon>
        <taxon>Psylloidea</taxon>
        <taxon>Psyllidae</taxon>
        <taxon>Psyllinae</taxon>
        <taxon>Cacopsylla</taxon>
    </lineage>
</organism>
<feature type="domain" description="SAC3/GANP/THP3 conserved" evidence="2">
    <location>
        <begin position="134"/>
        <end position="404"/>
    </location>
</feature>
<dbReference type="EMBL" id="HBUF01633516">
    <property type="protein sequence ID" value="CAG6783633.1"/>
    <property type="molecule type" value="Transcribed_RNA"/>
</dbReference>
<evidence type="ECO:0000313" key="3">
    <source>
        <dbReference type="EMBL" id="CAG6783633.1"/>
    </source>
</evidence>
<sequence>MSGQGGFVCGTCMDMCPASERILREREHLIHPLEALGDDIHKENALDFASPKSAISTAQSASPVSRLSINAAQSASPIPQPGSRTDILVFRPQSGNTDSVAPRFQSGNISSNSTNSRPQSARGRLRALGRPNKKLHFKADRNLMVKCYHRSAAGMELNDPALLRPAPVLIQTVHHLMTRVVKSKRLPWCEVHSFVSDRLRSVRQDANIQQIEPNGYVMILEQCVQFYAYSMYRQCPTHPSSAPSCVDKYLNRKQLEECLHQCTTLYDEYSRTLYTPHEESMPDCRVDLECVYLIVNIDTYAVLHRALSLEKCTPIQSTLQLCLSYSMQNYTRVFHLLPSIPTLAAAVFASLHLPRFRKHCLQIINNGFSCKNNYLPVSYLKKCLHLDTEDQVKYLCGYYGLTVDTENTRVLCSKTDFQKDKTPEDDKYCTLNFVDMDLFLSEQLTDMNITDTSFLSADSW</sequence>
<dbReference type="EMBL" id="HBUF01633514">
    <property type="protein sequence ID" value="CAG6783631.1"/>
    <property type="molecule type" value="Transcribed_RNA"/>
</dbReference>
<dbReference type="AlphaFoldDB" id="A0A8D9BEA3"/>
<dbReference type="EMBL" id="HBUF01633515">
    <property type="protein sequence ID" value="CAG6783632.1"/>
    <property type="molecule type" value="Transcribed_RNA"/>
</dbReference>
<feature type="compositionally biased region" description="Polar residues" evidence="1">
    <location>
        <begin position="97"/>
        <end position="119"/>
    </location>
</feature>
<dbReference type="PANTHER" id="PTHR12436:SF38">
    <property type="entry name" value="SAC3 DOMAIN-CONTAINING PROTEIN 1"/>
    <property type="match status" value="1"/>
</dbReference>
<dbReference type="Pfam" id="PF03399">
    <property type="entry name" value="SAC3_GANP"/>
    <property type="match status" value="1"/>
</dbReference>
<evidence type="ECO:0000256" key="1">
    <source>
        <dbReference type="SAM" id="MobiDB-lite"/>
    </source>
</evidence>
<proteinExistence type="predicted"/>
<dbReference type="GO" id="GO:0051225">
    <property type="term" value="P:spindle assembly"/>
    <property type="evidence" value="ECO:0007669"/>
    <property type="project" value="TreeGrafter"/>
</dbReference>
<feature type="region of interest" description="Disordered" evidence="1">
    <location>
        <begin position="97"/>
        <end position="126"/>
    </location>
</feature>
<name>A0A8D9BEA3_9HEMI</name>
<protein>
    <submittedName>
        <fullName evidence="3">SAC3 domain-containing protein 1</fullName>
    </submittedName>
</protein>
<dbReference type="GO" id="GO:0051298">
    <property type="term" value="P:centrosome duplication"/>
    <property type="evidence" value="ECO:0007669"/>
    <property type="project" value="TreeGrafter"/>
</dbReference>
<dbReference type="GO" id="GO:0005813">
    <property type="term" value="C:centrosome"/>
    <property type="evidence" value="ECO:0007669"/>
    <property type="project" value="TreeGrafter"/>
</dbReference>